<evidence type="ECO:0000313" key="9">
    <source>
        <dbReference type="EMBL" id="MFD0987300.1"/>
    </source>
</evidence>
<dbReference type="PANTHER" id="PTHR30255:SF2">
    <property type="entry name" value="SINGLE-STRANDED-DNA-SPECIFIC EXONUCLEASE RECJ"/>
    <property type="match status" value="1"/>
</dbReference>
<keyword evidence="10" id="KW-1185">Reference proteome</keyword>
<organism evidence="9 10">
    <name type="scientific">Methyloligella solikamskensis</name>
    <dbReference type="NCBI Taxonomy" id="1177756"/>
    <lineage>
        <taxon>Bacteria</taxon>
        <taxon>Pseudomonadati</taxon>
        <taxon>Pseudomonadota</taxon>
        <taxon>Alphaproteobacteria</taxon>
        <taxon>Hyphomicrobiales</taxon>
        <taxon>Hyphomicrobiaceae</taxon>
        <taxon>Methyloligella</taxon>
    </lineage>
</organism>
<dbReference type="InterPro" id="IPR041122">
    <property type="entry name" value="RecJ_OB"/>
</dbReference>
<protein>
    <recommendedName>
        <fullName evidence="2">Single-stranded-DNA-specific exonuclease RecJ</fullName>
    </recommendedName>
</protein>
<dbReference type="InterPro" id="IPR001667">
    <property type="entry name" value="DDH_dom"/>
</dbReference>
<name>A0ABW3JA16_9HYPH</name>
<evidence type="ECO:0000259" key="8">
    <source>
        <dbReference type="Pfam" id="PF17768"/>
    </source>
</evidence>
<dbReference type="Proteomes" id="UP001597102">
    <property type="component" value="Unassembled WGS sequence"/>
</dbReference>
<keyword evidence="4" id="KW-0378">Hydrolase</keyword>
<evidence type="ECO:0000256" key="5">
    <source>
        <dbReference type="ARBA" id="ARBA00022839"/>
    </source>
</evidence>
<dbReference type="PANTHER" id="PTHR30255">
    <property type="entry name" value="SINGLE-STRANDED-DNA-SPECIFIC EXONUCLEASE RECJ"/>
    <property type="match status" value="1"/>
</dbReference>
<dbReference type="Gene3D" id="3.90.1640.30">
    <property type="match status" value="1"/>
</dbReference>
<reference evidence="10" key="1">
    <citation type="journal article" date="2019" name="Int. J. Syst. Evol. Microbiol.">
        <title>The Global Catalogue of Microorganisms (GCM) 10K type strain sequencing project: providing services to taxonomists for standard genome sequencing and annotation.</title>
        <authorList>
            <consortium name="The Broad Institute Genomics Platform"/>
            <consortium name="The Broad Institute Genome Sequencing Center for Infectious Disease"/>
            <person name="Wu L."/>
            <person name="Ma J."/>
        </authorList>
    </citation>
    <scope>NUCLEOTIDE SEQUENCE [LARGE SCALE GENOMIC DNA]</scope>
    <source>
        <strain evidence="10">CCUG 61697</strain>
    </source>
</reference>
<dbReference type="EMBL" id="JBHTJO010000001">
    <property type="protein sequence ID" value="MFD0987300.1"/>
    <property type="molecule type" value="Genomic_DNA"/>
</dbReference>
<dbReference type="Gene3D" id="3.10.310.30">
    <property type="match status" value="1"/>
</dbReference>
<keyword evidence="3" id="KW-0540">Nuclease</keyword>
<feature type="domain" description="DHHA1" evidence="7">
    <location>
        <begin position="382"/>
        <end position="479"/>
    </location>
</feature>
<gene>
    <name evidence="9" type="primary">recJ</name>
    <name evidence="9" type="ORF">ACFQ2F_09355</name>
</gene>
<dbReference type="GO" id="GO:0004527">
    <property type="term" value="F:exonuclease activity"/>
    <property type="evidence" value="ECO:0007669"/>
    <property type="project" value="UniProtKB-KW"/>
</dbReference>
<sequence length="607" mass="65144">MGAALPETAGITDETDAFLGVEHSACGRRWRPRLSPQREHIATAIAQQNGLPEILGRVLAARGAEPQTVEDFFNPTLRTLMPDPASLQDMEKAAARFADAIRNDEPIAIFGDYDVDGACSITLIERFLRHHDRKAAHYIPDRLTEGYGPSDAAMRDLCEEGAKLILTVDCGTAAHGPIATANEAGAEVIVLDHHQADEDLPPALAVVNPNREDDISGLGHLAAAGVVFMFLVAVTRQLRQSGFYGETPEPDLLSSLDLVALATICDVVPLKGINRAFVAQGLKILRLRQNPGLRALADVSRIDDAPSCYTLGFVFGPRINAGGRTGFSGLGTALLCTDDDVEARALADRLEALNTERKAIEDRMLQEAFAVAEATLEAEPDKPLLIAHGDGWHKGLLGLVASRVTERFARPTLVIAWDEAGEGTGSGRSIPGVDLGRAIRDCVSNAILTKGGGHAMAAGFALSRDRLTSFEQTLSDQFESGVAAADEAREMLLDGALSASGATRELLALLEQAGPFGMGHPRPRFAFPTHRVTGIRLMKGTHIRCRLQSPDGARLEACAFRAAETPLGKLLLEAEGRPLHVAGHLRINRWQGRETVELTIEDAAEPR</sequence>
<evidence type="ECO:0000256" key="2">
    <source>
        <dbReference type="ARBA" id="ARBA00019841"/>
    </source>
</evidence>
<dbReference type="Pfam" id="PF17768">
    <property type="entry name" value="RecJ_OB"/>
    <property type="match status" value="1"/>
</dbReference>
<dbReference type="InterPro" id="IPR003156">
    <property type="entry name" value="DHHA1_dom"/>
</dbReference>
<evidence type="ECO:0000313" key="10">
    <source>
        <dbReference type="Proteomes" id="UP001597102"/>
    </source>
</evidence>
<comment type="caution">
    <text evidence="9">The sequence shown here is derived from an EMBL/GenBank/DDBJ whole genome shotgun (WGS) entry which is preliminary data.</text>
</comment>
<proteinExistence type="inferred from homology"/>
<accession>A0ABW3JA16</accession>
<dbReference type="InterPro" id="IPR038763">
    <property type="entry name" value="DHH_sf"/>
</dbReference>
<evidence type="ECO:0000259" key="7">
    <source>
        <dbReference type="Pfam" id="PF02272"/>
    </source>
</evidence>
<dbReference type="NCBIfam" id="TIGR00644">
    <property type="entry name" value="recJ"/>
    <property type="match status" value="1"/>
</dbReference>
<dbReference type="InterPro" id="IPR051673">
    <property type="entry name" value="SSDNA_exonuclease_RecJ"/>
</dbReference>
<evidence type="ECO:0000256" key="4">
    <source>
        <dbReference type="ARBA" id="ARBA00022801"/>
    </source>
</evidence>
<dbReference type="Pfam" id="PF02272">
    <property type="entry name" value="DHHA1"/>
    <property type="match status" value="1"/>
</dbReference>
<dbReference type="InterPro" id="IPR004610">
    <property type="entry name" value="RecJ"/>
</dbReference>
<feature type="domain" description="RecJ OB" evidence="8">
    <location>
        <begin position="493"/>
        <end position="602"/>
    </location>
</feature>
<dbReference type="Pfam" id="PF01368">
    <property type="entry name" value="DHH"/>
    <property type="match status" value="1"/>
</dbReference>
<evidence type="ECO:0000259" key="6">
    <source>
        <dbReference type="Pfam" id="PF01368"/>
    </source>
</evidence>
<feature type="domain" description="DDH" evidence="6">
    <location>
        <begin position="107"/>
        <end position="262"/>
    </location>
</feature>
<dbReference type="SUPFAM" id="SSF64182">
    <property type="entry name" value="DHH phosphoesterases"/>
    <property type="match status" value="1"/>
</dbReference>
<comment type="similarity">
    <text evidence="1">Belongs to the RecJ family.</text>
</comment>
<dbReference type="RefSeq" id="WP_379089008.1">
    <property type="nucleotide sequence ID" value="NZ_JBHTJO010000001.1"/>
</dbReference>
<keyword evidence="5 9" id="KW-0269">Exonuclease</keyword>
<evidence type="ECO:0000256" key="3">
    <source>
        <dbReference type="ARBA" id="ARBA00022722"/>
    </source>
</evidence>
<evidence type="ECO:0000256" key="1">
    <source>
        <dbReference type="ARBA" id="ARBA00005915"/>
    </source>
</evidence>